<evidence type="ECO:0000256" key="1">
    <source>
        <dbReference type="SAM" id="Phobius"/>
    </source>
</evidence>
<protein>
    <submittedName>
        <fullName evidence="2">Uncharacterized protein</fullName>
    </submittedName>
</protein>
<gene>
    <name evidence="2" type="ORF">SAMN04489844_3493</name>
</gene>
<evidence type="ECO:0000313" key="2">
    <source>
        <dbReference type="EMBL" id="SED02222.1"/>
    </source>
</evidence>
<sequence>MSDTGTGSTIGSVLTSVVLPVVVGGILGGSALGGLVYSQTQGPDTNPASQEILVYGD</sequence>
<dbReference type="AlphaFoldDB" id="A0A1H4X916"/>
<organism evidence="2 3">
    <name type="scientific">Nocardioides exalbidus</name>
    <dbReference type="NCBI Taxonomy" id="402596"/>
    <lineage>
        <taxon>Bacteria</taxon>
        <taxon>Bacillati</taxon>
        <taxon>Actinomycetota</taxon>
        <taxon>Actinomycetes</taxon>
        <taxon>Propionibacteriales</taxon>
        <taxon>Nocardioidaceae</taxon>
        <taxon>Nocardioides</taxon>
    </lineage>
</organism>
<evidence type="ECO:0000313" key="3">
    <source>
        <dbReference type="Proteomes" id="UP000198742"/>
    </source>
</evidence>
<dbReference type="RefSeq" id="WP_175539721.1">
    <property type="nucleotide sequence ID" value="NZ_FNRT01000002.1"/>
</dbReference>
<dbReference type="EMBL" id="FNRT01000002">
    <property type="protein sequence ID" value="SED02222.1"/>
    <property type="molecule type" value="Genomic_DNA"/>
</dbReference>
<proteinExistence type="predicted"/>
<dbReference type="STRING" id="402596.SAMN04489844_3493"/>
<reference evidence="3" key="1">
    <citation type="submission" date="2016-10" db="EMBL/GenBank/DDBJ databases">
        <authorList>
            <person name="Varghese N."/>
            <person name="Submissions S."/>
        </authorList>
    </citation>
    <scope>NUCLEOTIDE SEQUENCE [LARGE SCALE GENOMIC DNA]</scope>
    <source>
        <strain evidence="3">DSM 22017</strain>
    </source>
</reference>
<keyword evidence="1" id="KW-1133">Transmembrane helix</keyword>
<keyword evidence="1" id="KW-0472">Membrane</keyword>
<name>A0A1H4X916_9ACTN</name>
<keyword evidence="1" id="KW-0812">Transmembrane</keyword>
<accession>A0A1H4X916</accession>
<dbReference type="Proteomes" id="UP000198742">
    <property type="component" value="Unassembled WGS sequence"/>
</dbReference>
<keyword evidence="3" id="KW-1185">Reference proteome</keyword>
<feature type="transmembrane region" description="Helical" evidence="1">
    <location>
        <begin position="12"/>
        <end position="37"/>
    </location>
</feature>